<name>A0A565BS89_9BRAS</name>
<dbReference type="OrthoDB" id="21449at2759"/>
<dbReference type="Proteomes" id="UP000489600">
    <property type="component" value="Unassembled WGS sequence"/>
</dbReference>
<feature type="domain" description="NET" evidence="4">
    <location>
        <begin position="163"/>
        <end position="245"/>
    </location>
</feature>
<dbReference type="EMBL" id="CABITT030000005">
    <property type="protein sequence ID" value="VVB04220.1"/>
    <property type="molecule type" value="Genomic_DNA"/>
</dbReference>
<keyword evidence="1" id="KW-0805">Transcription regulation</keyword>
<evidence type="ECO:0000256" key="1">
    <source>
        <dbReference type="ARBA" id="ARBA00023015"/>
    </source>
</evidence>
<evidence type="ECO:0000256" key="3">
    <source>
        <dbReference type="SAM" id="MobiDB-lite"/>
    </source>
</evidence>
<organism evidence="5 6">
    <name type="scientific">Arabis nemorensis</name>
    <dbReference type="NCBI Taxonomy" id="586526"/>
    <lineage>
        <taxon>Eukaryota</taxon>
        <taxon>Viridiplantae</taxon>
        <taxon>Streptophyta</taxon>
        <taxon>Embryophyta</taxon>
        <taxon>Tracheophyta</taxon>
        <taxon>Spermatophyta</taxon>
        <taxon>Magnoliopsida</taxon>
        <taxon>eudicotyledons</taxon>
        <taxon>Gunneridae</taxon>
        <taxon>Pentapetalae</taxon>
        <taxon>rosids</taxon>
        <taxon>malvids</taxon>
        <taxon>Brassicales</taxon>
        <taxon>Brassicaceae</taxon>
        <taxon>Arabideae</taxon>
        <taxon>Arabis</taxon>
    </lineage>
</organism>
<evidence type="ECO:0000313" key="6">
    <source>
        <dbReference type="Proteomes" id="UP000489600"/>
    </source>
</evidence>
<evidence type="ECO:0000313" key="5">
    <source>
        <dbReference type="EMBL" id="VVB04220.1"/>
    </source>
</evidence>
<proteinExistence type="predicted"/>
<feature type="compositionally biased region" description="Basic and acidic residues" evidence="3">
    <location>
        <begin position="35"/>
        <end position="51"/>
    </location>
</feature>
<protein>
    <recommendedName>
        <fullName evidence="4">NET domain-containing protein</fullName>
    </recommendedName>
</protein>
<dbReference type="InterPro" id="IPR027353">
    <property type="entry name" value="NET_dom"/>
</dbReference>
<dbReference type="InterPro" id="IPR038336">
    <property type="entry name" value="NET_sf"/>
</dbReference>
<keyword evidence="2" id="KW-0804">Transcription</keyword>
<dbReference type="PROSITE" id="PS51525">
    <property type="entry name" value="NET"/>
    <property type="match status" value="1"/>
</dbReference>
<reference evidence="5" key="1">
    <citation type="submission" date="2019-07" db="EMBL/GenBank/DDBJ databases">
        <authorList>
            <person name="Dittberner H."/>
        </authorList>
    </citation>
    <scope>NUCLEOTIDE SEQUENCE [LARGE SCALE GENOMIC DNA]</scope>
</reference>
<feature type="region of interest" description="Disordered" evidence="3">
    <location>
        <begin position="1"/>
        <end position="63"/>
    </location>
</feature>
<gene>
    <name evidence="5" type="ORF">ANE_LOCUS14664</name>
</gene>
<dbReference type="AlphaFoldDB" id="A0A565BS89"/>
<dbReference type="Gene3D" id="1.20.1270.220">
    <property type="match status" value="1"/>
</dbReference>
<feature type="compositionally biased region" description="Polar residues" evidence="3">
    <location>
        <begin position="24"/>
        <end position="33"/>
    </location>
</feature>
<keyword evidence="6" id="KW-1185">Reference proteome</keyword>
<evidence type="ECO:0000259" key="4">
    <source>
        <dbReference type="PROSITE" id="PS51525"/>
    </source>
</evidence>
<evidence type="ECO:0000256" key="2">
    <source>
        <dbReference type="ARBA" id="ARBA00023163"/>
    </source>
</evidence>
<dbReference type="PANTHER" id="PTHR45926">
    <property type="entry name" value="OSJNBA0053K19.4 PROTEIN"/>
    <property type="match status" value="1"/>
</dbReference>
<comment type="caution">
    <text evidence="5">The sequence shown here is derived from an EMBL/GenBank/DDBJ whole genome shotgun (WGS) entry which is preliminary data.</text>
</comment>
<accession>A0A565BS89</accession>
<sequence>MPKRVAEAPPSSETHKIRPDSFGNYRSQVSELLSQDERSLHHDQQSGERSLESPIGAGMSNDKKENMNVLLRQCVRNLTPEIDEMQQRVCSMYLISQLGNKSPSSSPSRLKSIGPEEFGGAIEDDIQLLLSSDPDLVKKITSQYSNVLLSKLEDMEQKVENLLDEVVTTCRPMTCGEKLDLQNSIKELPEKNLDRIAEIVRNHYISSGKDLSDVVIVNLNQLENVTLWRLHYYIAAVKSATDLAC</sequence>
<dbReference type="Pfam" id="PF17035">
    <property type="entry name" value="BET"/>
    <property type="match status" value="1"/>
</dbReference>